<comment type="caution">
    <text evidence="2">The sequence shown here is derived from an EMBL/GenBank/DDBJ whole genome shotgun (WGS) entry which is preliminary data.</text>
</comment>
<name>A0A7Z9BUC5_9CYAN</name>
<dbReference type="Gene3D" id="3.40.50.1580">
    <property type="entry name" value="Nucleoside phosphorylase domain"/>
    <property type="match status" value="1"/>
</dbReference>
<feature type="domain" description="Nucleoside phosphorylase" evidence="1">
    <location>
        <begin position="61"/>
        <end position="183"/>
    </location>
</feature>
<evidence type="ECO:0000259" key="1">
    <source>
        <dbReference type="Pfam" id="PF01048"/>
    </source>
</evidence>
<accession>A0A7Z9BUC5</accession>
<reference evidence="2" key="1">
    <citation type="submission" date="2019-10" db="EMBL/GenBank/DDBJ databases">
        <authorList>
            <consortium name="Genoscope - CEA"/>
            <person name="William W."/>
        </authorList>
    </citation>
    <scope>NUCLEOTIDE SEQUENCE [LARGE SCALE GENOMIC DNA]</scope>
    <source>
        <strain evidence="2">BBR_PRJEB10992</strain>
    </source>
</reference>
<keyword evidence="3" id="KW-1185">Reference proteome</keyword>
<dbReference type="GO" id="GO:0003824">
    <property type="term" value="F:catalytic activity"/>
    <property type="evidence" value="ECO:0007669"/>
    <property type="project" value="InterPro"/>
</dbReference>
<dbReference type="SUPFAM" id="SSF53167">
    <property type="entry name" value="Purine and uridine phosphorylases"/>
    <property type="match status" value="1"/>
</dbReference>
<dbReference type="AlphaFoldDB" id="A0A7Z9BUC5"/>
<dbReference type="InterPro" id="IPR035994">
    <property type="entry name" value="Nucleoside_phosphorylase_sf"/>
</dbReference>
<dbReference type="GO" id="GO:0009116">
    <property type="term" value="P:nucleoside metabolic process"/>
    <property type="evidence" value="ECO:0007669"/>
    <property type="project" value="InterPro"/>
</dbReference>
<dbReference type="EMBL" id="CZCU02000153">
    <property type="protein sequence ID" value="VXD22688.1"/>
    <property type="molecule type" value="Genomic_DNA"/>
</dbReference>
<dbReference type="OrthoDB" id="529685at2"/>
<sequence>MQPLNFILVPQGQEYQAVIRGLQPIQSSKIEVLPIPIGGKYLSVYLKEWLESEAVKSQSFLQVLVLGLCGSLSPKLQVGDIVVYQNCLPLISQNSIQNSPDKNSVIPCDFNLTLALHHRLIPSYLVWGLTTERVIITADEKQKLGQLYPVQVVDMEGIILLEILTQAGIKVAIVRVVSDDYDQNLPDLTPAISCDGKLQTIPLLKIMLKHPFKALKLIRSALKSLQILQQITGKL</sequence>
<organism evidence="2 3">
    <name type="scientific">Planktothrix serta PCC 8927</name>
    <dbReference type="NCBI Taxonomy" id="671068"/>
    <lineage>
        <taxon>Bacteria</taxon>
        <taxon>Bacillati</taxon>
        <taxon>Cyanobacteriota</taxon>
        <taxon>Cyanophyceae</taxon>
        <taxon>Oscillatoriophycideae</taxon>
        <taxon>Oscillatoriales</taxon>
        <taxon>Microcoleaceae</taxon>
        <taxon>Planktothrix</taxon>
    </lineage>
</organism>
<protein>
    <submittedName>
        <fullName evidence="2">Nucleoside phosphorylase</fullName>
    </submittedName>
</protein>
<evidence type="ECO:0000313" key="3">
    <source>
        <dbReference type="Proteomes" id="UP000184550"/>
    </source>
</evidence>
<dbReference type="RefSeq" id="WP_083624922.1">
    <property type="nucleotide sequence ID" value="NZ_LR734878.1"/>
</dbReference>
<dbReference type="Proteomes" id="UP000184550">
    <property type="component" value="Unassembled WGS sequence"/>
</dbReference>
<gene>
    <name evidence="2" type="ORF">PL8927_760001</name>
</gene>
<dbReference type="InterPro" id="IPR000845">
    <property type="entry name" value="Nucleoside_phosphorylase_d"/>
</dbReference>
<dbReference type="Pfam" id="PF01048">
    <property type="entry name" value="PNP_UDP_1"/>
    <property type="match status" value="1"/>
</dbReference>
<evidence type="ECO:0000313" key="2">
    <source>
        <dbReference type="EMBL" id="VXD22688.1"/>
    </source>
</evidence>
<proteinExistence type="predicted"/>